<evidence type="ECO:0000259" key="9">
    <source>
        <dbReference type="PROSITE" id="PS00623"/>
    </source>
</evidence>
<organism evidence="10 11">
    <name type="scientific">Mycena albidolilacea</name>
    <dbReference type="NCBI Taxonomy" id="1033008"/>
    <lineage>
        <taxon>Eukaryota</taxon>
        <taxon>Fungi</taxon>
        <taxon>Dikarya</taxon>
        <taxon>Basidiomycota</taxon>
        <taxon>Agaricomycotina</taxon>
        <taxon>Agaricomycetes</taxon>
        <taxon>Agaricomycetidae</taxon>
        <taxon>Agaricales</taxon>
        <taxon>Marasmiineae</taxon>
        <taxon>Mycenaceae</taxon>
        <taxon>Mycena</taxon>
    </lineage>
</organism>
<evidence type="ECO:0000256" key="8">
    <source>
        <dbReference type="SAM" id="SignalP"/>
    </source>
</evidence>
<feature type="binding site" evidence="5">
    <location>
        <begin position="124"/>
        <end position="127"/>
    </location>
    <ligand>
        <name>FAD</name>
        <dbReference type="ChEBI" id="CHEBI:57692"/>
    </ligand>
</feature>
<evidence type="ECO:0000256" key="1">
    <source>
        <dbReference type="ARBA" id="ARBA00001974"/>
    </source>
</evidence>
<dbReference type="AlphaFoldDB" id="A0AAD6ZM41"/>
<evidence type="ECO:0000256" key="3">
    <source>
        <dbReference type="ARBA" id="ARBA00022630"/>
    </source>
</evidence>
<comment type="cofactor">
    <cofactor evidence="1 5">
        <name>FAD</name>
        <dbReference type="ChEBI" id="CHEBI:57692"/>
    </cofactor>
</comment>
<accession>A0AAD6ZM41</accession>
<dbReference type="PROSITE" id="PS00623">
    <property type="entry name" value="GMC_OXRED_1"/>
    <property type="match status" value="1"/>
</dbReference>
<feature type="compositionally biased region" description="Polar residues" evidence="7">
    <location>
        <begin position="401"/>
        <end position="411"/>
    </location>
</feature>
<dbReference type="PANTHER" id="PTHR11552:SF147">
    <property type="entry name" value="CHOLINE DEHYDROGENASE, MITOCHONDRIAL"/>
    <property type="match status" value="1"/>
</dbReference>
<dbReference type="Gene3D" id="3.50.50.60">
    <property type="entry name" value="FAD/NAD(P)-binding domain"/>
    <property type="match status" value="2"/>
</dbReference>
<dbReference type="GO" id="GO:0050660">
    <property type="term" value="F:flavin adenine dinucleotide binding"/>
    <property type="evidence" value="ECO:0007669"/>
    <property type="project" value="InterPro"/>
</dbReference>
<sequence>MPSIRIHLYLVLLLSARWCFGAIYESIADLPKHKSFDFIVIGGGTAGNVVANRLTENPHFSVLVLEAGPSPEGLINYTVPFFNVFLRQSNPRDWNYTLTAIPGLNGRVVPFPRGRLLGGSSAMNGVVYVRGSKADYDGYAAYSGDPGWAWDAIQPYIRKNEHWTVSTDRHSESGKFNLAVHGFHGINAVSLPGFTYPVVDARVKQVTEEMTDQFPFNRDYNSGFPLGVSWTQNTIKHGKRSSSFSSYLGPEFIGRPNLHVVLNAQATRLIQTSQGPKEFKTVEFAQTEGGIICSDCPVLVLIRPHSKLGIQPRVNLPEVGKNLSVHMGVSLPYFVNGTDTFDDIIRNLTYRQILLDQWKATNGGGPLGVGFSSHTSFARLSPDSPVLKTHPDPAPGPRSPHFQSGTQNGNINPPPEGHFLSVGATLLTPTSRGTIQLNGTNPFSRPLIDLACLTTDFDISALREGMKSALRFIEANACETGDADLEIFARAKGAPNYHIIGTASMSPKGANYSVVDPDLLVKKIQHLRVVDASVLPFLPAGNTQAAVYIVAERAADLIKSKWQ</sequence>
<gene>
    <name evidence="10" type="ORF">DFH08DRAFT_1023805</name>
</gene>
<dbReference type="InterPro" id="IPR000172">
    <property type="entry name" value="GMC_OxRdtase_N"/>
</dbReference>
<dbReference type="GO" id="GO:0016614">
    <property type="term" value="F:oxidoreductase activity, acting on CH-OH group of donors"/>
    <property type="evidence" value="ECO:0007669"/>
    <property type="project" value="InterPro"/>
</dbReference>
<keyword evidence="8" id="KW-0732">Signal</keyword>
<dbReference type="EMBL" id="JARIHO010000039">
    <property type="protein sequence ID" value="KAJ7328365.1"/>
    <property type="molecule type" value="Genomic_DNA"/>
</dbReference>
<dbReference type="Pfam" id="PF05199">
    <property type="entry name" value="GMC_oxred_C"/>
    <property type="match status" value="1"/>
</dbReference>
<dbReference type="Proteomes" id="UP001218218">
    <property type="component" value="Unassembled WGS sequence"/>
</dbReference>
<dbReference type="PIRSF" id="PIRSF000137">
    <property type="entry name" value="Alcohol_oxidase"/>
    <property type="match status" value="1"/>
</dbReference>
<feature type="domain" description="Glucose-methanol-choline oxidoreductase N-terminal" evidence="9">
    <location>
        <begin position="114"/>
        <end position="137"/>
    </location>
</feature>
<dbReference type="SUPFAM" id="SSF54373">
    <property type="entry name" value="FAD-linked reductases, C-terminal domain"/>
    <property type="match status" value="1"/>
</dbReference>
<keyword evidence="3 6" id="KW-0285">Flavoprotein</keyword>
<feature type="region of interest" description="Disordered" evidence="7">
    <location>
        <begin position="382"/>
        <end position="415"/>
    </location>
</feature>
<evidence type="ECO:0000256" key="6">
    <source>
        <dbReference type="RuleBase" id="RU003968"/>
    </source>
</evidence>
<keyword evidence="11" id="KW-1185">Reference proteome</keyword>
<dbReference type="Gene3D" id="3.30.560.10">
    <property type="entry name" value="Glucose Oxidase, domain 3"/>
    <property type="match status" value="2"/>
</dbReference>
<reference evidence="10" key="1">
    <citation type="submission" date="2023-03" db="EMBL/GenBank/DDBJ databases">
        <title>Massive genome expansion in bonnet fungi (Mycena s.s.) driven by repeated elements and novel gene families across ecological guilds.</title>
        <authorList>
            <consortium name="Lawrence Berkeley National Laboratory"/>
            <person name="Harder C.B."/>
            <person name="Miyauchi S."/>
            <person name="Viragh M."/>
            <person name="Kuo A."/>
            <person name="Thoen E."/>
            <person name="Andreopoulos B."/>
            <person name="Lu D."/>
            <person name="Skrede I."/>
            <person name="Drula E."/>
            <person name="Henrissat B."/>
            <person name="Morin E."/>
            <person name="Kohler A."/>
            <person name="Barry K."/>
            <person name="LaButti K."/>
            <person name="Morin E."/>
            <person name="Salamov A."/>
            <person name="Lipzen A."/>
            <person name="Mereny Z."/>
            <person name="Hegedus B."/>
            <person name="Baldrian P."/>
            <person name="Stursova M."/>
            <person name="Weitz H."/>
            <person name="Taylor A."/>
            <person name="Grigoriev I.V."/>
            <person name="Nagy L.G."/>
            <person name="Martin F."/>
            <person name="Kauserud H."/>
        </authorList>
    </citation>
    <scope>NUCLEOTIDE SEQUENCE</scope>
    <source>
        <strain evidence="10">CBHHK002</strain>
    </source>
</reference>
<protein>
    <submittedName>
        <fullName evidence="10">Aryl-alcohol oxidase</fullName>
    </submittedName>
</protein>
<dbReference type="Pfam" id="PF00732">
    <property type="entry name" value="GMC_oxred_N"/>
    <property type="match status" value="1"/>
</dbReference>
<dbReference type="InterPro" id="IPR012132">
    <property type="entry name" value="GMC_OxRdtase"/>
</dbReference>
<proteinExistence type="inferred from homology"/>
<dbReference type="InterPro" id="IPR036188">
    <property type="entry name" value="FAD/NAD-bd_sf"/>
</dbReference>
<dbReference type="PANTHER" id="PTHR11552">
    <property type="entry name" value="GLUCOSE-METHANOL-CHOLINE GMC OXIDOREDUCTASE"/>
    <property type="match status" value="1"/>
</dbReference>
<dbReference type="SUPFAM" id="SSF51905">
    <property type="entry name" value="FAD/NAD(P)-binding domain"/>
    <property type="match status" value="1"/>
</dbReference>
<dbReference type="InterPro" id="IPR007867">
    <property type="entry name" value="GMC_OxRtase_C"/>
</dbReference>
<evidence type="ECO:0000256" key="4">
    <source>
        <dbReference type="ARBA" id="ARBA00022827"/>
    </source>
</evidence>
<name>A0AAD6ZM41_9AGAR</name>
<feature type="chain" id="PRO_5042170332" evidence="8">
    <location>
        <begin position="22"/>
        <end position="563"/>
    </location>
</feature>
<comment type="similarity">
    <text evidence="2 6">Belongs to the GMC oxidoreductase family.</text>
</comment>
<feature type="signal peptide" evidence="8">
    <location>
        <begin position="1"/>
        <end position="21"/>
    </location>
</feature>
<evidence type="ECO:0000256" key="2">
    <source>
        <dbReference type="ARBA" id="ARBA00010790"/>
    </source>
</evidence>
<evidence type="ECO:0000313" key="11">
    <source>
        <dbReference type="Proteomes" id="UP001218218"/>
    </source>
</evidence>
<evidence type="ECO:0000256" key="7">
    <source>
        <dbReference type="SAM" id="MobiDB-lite"/>
    </source>
</evidence>
<keyword evidence="4 5" id="KW-0274">FAD</keyword>
<comment type="caution">
    <text evidence="10">The sequence shown here is derived from an EMBL/GenBank/DDBJ whole genome shotgun (WGS) entry which is preliminary data.</text>
</comment>
<evidence type="ECO:0000256" key="5">
    <source>
        <dbReference type="PIRSR" id="PIRSR000137-2"/>
    </source>
</evidence>
<evidence type="ECO:0000313" key="10">
    <source>
        <dbReference type="EMBL" id="KAJ7328365.1"/>
    </source>
</evidence>